<evidence type="ECO:0000256" key="1">
    <source>
        <dbReference type="SAM" id="MobiDB-lite"/>
    </source>
</evidence>
<proteinExistence type="predicted"/>
<dbReference type="EMBL" id="JACIDV010000014">
    <property type="protein sequence ID" value="MBB3948032.1"/>
    <property type="molecule type" value="Genomic_DNA"/>
</dbReference>
<organism evidence="2 3">
    <name type="scientific">Rhizobium skierniewicense</name>
    <dbReference type="NCBI Taxonomy" id="984260"/>
    <lineage>
        <taxon>Bacteria</taxon>
        <taxon>Pseudomonadati</taxon>
        <taxon>Pseudomonadota</taxon>
        <taxon>Alphaproteobacteria</taxon>
        <taxon>Hyphomicrobiales</taxon>
        <taxon>Rhizobiaceae</taxon>
        <taxon>Rhizobium/Agrobacterium group</taxon>
        <taxon>Rhizobium</taxon>
    </lineage>
</organism>
<dbReference type="AlphaFoldDB" id="A0A7W6CDR0"/>
<reference evidence="2 3" key="1">
    <citation type="submission" date="2020-08" db="EMBL/GenBank/DDBJ databases">
        <title>Genomic Encyclopedia of Type Strains, Phase IV (KMG-IV): sequencing the most valuable type-strain genomes for metagenomic binning, comparative biology and taxonomic classification.</title>
        <authorList>
            <person name="Goeker M."/>
        </authorList>
    </citation>
    <scope>NUCLEOTIDE SEQUENCE [LARGE SCALE GENOMIC DNA]</scope>
    <source>
        <strain evidence="2 3">DSM 26438</strain>
    </source>
</reference>
<feature type="region of interest" description="Disordered" evidence="1">
    <location>
        <begin position="133"/>
        <end position="193"/>
    </location>
</feature>
<feature type="compositionally biased region" description="Polar residues" evidence="1">
    <location>
        <begin position="25"/>
        <end position="35"/>
    </location>
</feature>
<keyword evidence="3" id="KW-1185">Reference proteome</keyword>
<feature type="region of interest" description="Disordered" evidence="1">
    <location>
        <begin position="1"/>
        <end position="35"/>
    </location>
</feature>
<sequence length="193" mass="21190">METGGPSISIRGPFTASDHRGGQVSPKTANKTQVGSSTIWPEQDFRATQMRKPTTNTIPKACPHLRMFLGSRGKAYHGRSAPRERESVTNVDFVFSWNFFRTAGVAYPLCPAGHLPRKEGDWLGGLTPLNSRRERWPEGCHESISPPEGEMPGRAEGVATHSEQPTNRGATPTHIPHKTQKPRMSPSGVLLLD</sequence>
<evidence type="ECO:0000313" key="2">
    <source>
        <dbReference type="EMBL" id="MBB3948032.1"/>
    </source>
</evidence>
<evidence type="ECO:0000313" key="3">
    <source>
        <dbReference type="Proteomes" id="UP000565286"/>
    </source>
</evidence>
<gene>
    <name evidence="2" type="ORF">GGQ73_004006</name>
</gene>
<feature type="compositionally biased region" description="Polar residues" evidence="1">
    <location>
        <begin position="161"/>
        <end position="170"/>
    </location>
</feature>
<name>A0A7W6CDR0_9HYPH</name>
<accession>A0A7W6CDR0</accession>
<protein>
    <submittedName>
        <fullName evidence="2">Uncharacterized protein</fullName>
    </submittedName>
</protein>
<comment type="caution">
    <text evidence="2">The sequence shown here is derived from an EMBL/GenBank/DDBJ whole genome shotgun (WGS) entry which is preliminary data.</text>
</comment>
<dbReference type="Proteomes" id="UP000565286">
    <property type="component" value="Unassembled WGS sequence"/>
</dbReference>